<dbReference type="InterPro" id="IPR014710">
    <property type="entry name" value="RmlC-like_jellyroll"/>
</dbReference>
<dbReference type="InterPro" id="IPR011051">
    <property type="entry name" value="RmlC_Cupin_sf"/>
</dbReference>
<protein>
    <submittedName>
        <fullName evidence="2">Cupin 2 domain containing protein</fullName>
    </submittedName>
</protein>
<dbReference type="EMBL" id="KB007857">
    <property type="protein sequence ID" value="ELR23316.1"/>
    <property type="molecule type" value="Genomic_DNA"/>
</dbReference>
<keyword evidence="3" id="KW-1185">Reference proteome</keyword>
<name>L8HFU0_ACACF</name>
<dbReference type="Gene3D" id="2.60.120.10">
    <property type="entry name" value="Jelly Rolls"/>
    <property type="match status" value="1"/>
</dbReference>
<sequence>MASEIGTGSQRQEEFHDKSVMKVSAFTAPKGAMGQKYLASGVHLSMRMWEDEQPGEQKETRREYETLGYVLKGRAELLLEGQKLILEPGDSWLVPKNASHSYKILETFSAVETTCPPAFAKGRDTKC</sequence>
<organism evidence="2 3">
    <name type="scientific">Acanthamoeba castellanii (strain ATCC 30010 / Neff)</name>
    <dbReference type="NCBI Taxonomy" id="1257118"/>
    <lineage>
        <taxon>Eukaryota</taxon>
        <taxon>Amoebozoa</taxon>
        <taxon>Discosea</taxon>
        <taxon>Longamoebia</taxon>
        <taxon>Centramoebida</taxon>
        <taxon>Acanthamoebidae</taxon>
        <taxon>Acanthamoeba</taxon>
    </lineage>
</organism>
<dbReference type="OrthoDB" id="9972687at2759"/>
<evidence type="ECO:0000313" key="3">
    <source>
        <dbReference type="Proteomes" id="UP000011083"/>
    </source>
</evidence>
<dbReference type="Pfam" id="PF07883">
    <property type="entry name" value="Cupin_2"/>
    <property type="match status" value="1"/>
</dbReference>
<dbReference type="KEGG" id="acan:ACA1_069000"/>
<accession>L8HFU0</accession>
<proteinExistence type="predicted"/>
<dbReference type="Proteomes" id="UP000011083">
    <property type="component" value="Unassembled WGS sequence"/>
</dbReference>
<dbReference type="RefSeq" id="XP_004352844.1">
    <property type="nucleotide sequence ID" value="XM_004352792.1"/>
</dbReference>
<dbReference type="InterPro" id="IPR013096">
    <property type="entry name" value="Cupin_2"/>
</dbReference>
<dbReference type="SUPFAM" id="SSF51182">
    <property type="entry name" value="RmlC-like cupins"/>
    <property type="match status" value="1"/>
</dbReference>
<gene>
    <name evidence="2" type="ORF">ACA1_069000</name>
</gene>
<evidence type="ECO:0000259" key="1">
    <source>
        <dbReference type="Pfam" id="PF07883"/>
    </source>
</evidence>
<dbReference type="VEuPathDB" id="AmoebaDB:ACA1_069000"/>
<dbReference type="AlphaFoldDB" id="L8HFU0"/>
<evidence type="ECO:0000313" key="2">
    <source>
        <dbReference type="EMBL" id="ELR23316.1"/>
    </source>
</evidence>
<reference evidence="2 3" key="1">
    <citation type="journal article" date="2013" name="Genome Biol.">
        <title>Genome of Acanthamoeba castellanii highlights extensive lateral gene transfer and early evolution of tyrosine kinase signaling.</title>
        <authorList>
            <person name="Clarke M."/>
            <person name="Lohan A.J."/>
            <person name="Liu B."/>
            <person name="Lagkouvardos I."/>
            <person name="Roy S."/>
            <person name="Zafar N."/>
            <person name="Bertelli C."/>
            <person name="Schilde C."/>
            <person name="Kianianmomeni A."/>
            <person name="Burglin T.R."/>
            <person name="Frech C."/>
            <person name="Turcotte B."/>
            <person name="Kopec K.O."/>
            <person name="Synnott J.M."/>
            <person name="Choo C."/>
            <person name="Paponov I."/>
            <person name="Finkler A."/>
            <person name="Soon Heng Tan C."/>
            <person name="Hutchins A.P."/>
            <person name="Weinmeier T."/>
            <person name="Rattei T."/>
            <person name="Chu J.S."/>
            <person name="Gimenez G."/>
            <person name="Irimia M."/>
            <person name="Rigden D.J."/>
            <person name="Fitzpatrick D.A."/>
            <person name="Lorenzo-Morales J."/>
            <person name="Bateman A."/>
            <person name="Chiu C.H."/>
            <person name="Tang P."/>
            <person name="Hegemann P."/>
            <person name="Fromm H."/>
            <person name="Raoult D."/>
            <person name="Greub G."/>
            <person name="Miranda-Saavedra D."/>
            <person name="Chen N."/>
            <person name="Nash P."/>
            <person name="Ginger M.L."/>
            <person name="Horn M."/>
            <person name="Schaap P."/>
            <person name="Caler L."/>
            <person name="Loftus B."/>
        </authorList>
    </citation>
    <scope>NUCLEOTIDE SEQUENCE [LARGE SCALE GENOMIC DNA]</scope>
    <source>
        <strain evidence="2 3">Neff</strain>
    </source>
</reference>
<dbReference type="GeneID" id="14924289"/>
<feature type="domain" description="Cupin type-2" evidence="1">
    <location>
        <begin position="53"/>
        <end position="104"/>
    </location>
</feature>